<feature type="domain" description="HTH tetR-type" evidence="6">
    <location>
        <begin position="26"/>
        <end position="85"/>
    </location>
</feature>
<feature type="region of interest" description="Disordered" evidence="5">
    <location>
        <begin position="203"/>
        <end position="224"/>
    </location>
</feature>
<sequence>MDAPVHLAKVRTVTDRLTHNLRSDALDNRERILDAARALFATEGLHVPMREIARRAGVGPATLYRRFPTKEALATEAFKDQMRACEVIVEEGLADPDPWRGFCLVIERICELHARDRGFTAAFMSTFPHALDFAASRASTLNAAAELARRAKAAGRLRRDFVLDDLILVIMAHTGIHAATPAGRVAASRRFAALAIEAFRASPDASPLPPAGRLSPVPPIPFTT</sequence>
<dbReference type="STRING" id="683260.SAMN05421874_107239"/>
<evidence type="ECO:0000313" key="8">
    <source>
        <dbReference type="Proteomes" id="UP000198683"/>
    </source>
</evidence>
<dbReference type="SUPFAM" id="SSF46689">
    <property type="entry name" value="Homeodomain-like"/>
    <property type="match status" value="1"/>
</dbReference>
<keyword evidence="1" id="KW-0805">Transcription regulation</keyword>
<feature type="compositionally biased region" description="Pro residues" evidence="5">
    <location>
        <begin position="206"/>
        <end position="224"/>
    </location>
</feature>
<accession>A0A1G9BQI7</accession>
<reference evidence="7 8" key="1">
    <citation type="submission" date="2016-10" db="EMBL/GenBank/DDBJ databases">
        <authorList>
            <person name="de Groot N.N."/>
        </authorList>
    </citation>
    <scope>NUCLEOTIDE SEQUENCE [LARGE SCALE GENOMIC DNA]</scope>
    <source>
        <strain evidence="7 8">CGMCC 4.5681</strain>
    </source>
</reference>
<evidence type="ECO:0000313" key="7">
    <source>
        <dbReference type="EMBL" id="SDK41185.1"/>
    </source>
</evidence>
<gene>
    <name evidence="7" type="ORF">SAMN05421874_107239</name>
</gene>
<evidence type="ECO:0000256" key="2">
    <source>
        <dbReference type="ARBA" id="ARBA00023125"/>
    </source>
</evidence>
<evidence type="ECO:0000256" key="1">
    <source>
        <dbReference type="ARBA" id="ARBA00023015"/>
    </source>
</evidence>
<dbReference type="Proteomes" id="UP000198683">
    <property type="component" value="Unassembled WGS sequence"/>
</dbReference>
<dbReference type="Gene3D" id="1.10.357.10">
    <property type="entry name" value="Tetracycline Repressor, domain 2"/>
    <property type="match status" value="1"/>
</dbReference>
<dbReference type="GO" id="GO:0000976">
    <property type="term" value="F:transcription cis-regulatory region binding"/>
    <property type="evidence" value="ECO:0007669"/>
    <property type="project" value="TreeGrafter"/>
</dbReference>
<dbReference type="AlphaFoldDB" id="A0A1G9BQI7"/>
<protein>
    <submittedName>
        <fullName evidence="7">DNA-binding transcriptional regulator, AcrR family</fullName>
    </submittedName>
</protein>
<dbReference type="PANTHER" id="PTHR30055:SF234">
    <property type="entry name" value="HTH-TYPE TRANSCRIPTIONAL REGULATOR BETI"/>
    <property type="match status" value="1"/>
</dbReference>
<dbReference type="InterPro" id="IPR050109">
    <property type="entry name" value="HTH-type_TetR-like_transc_reg"/>
</dbReference>
<evidence type="ECO:0000256" key="5">
    <source>
        <dbReference type="SAM" id="MobiDB-lite"/>
    </source>
</evidence>
<dbReference type="InterPro" id="IPR049445">
    <property type="entry name" value="TetR_SbtR-like_C"/>
</dbReference>
<feature type="DNA-binding region" description="H-T-H motif" evidence="4">
    <location>
        <begin position="48"/>
        <end position="67"/>
    </location>
</feature>
<name>A0A1G9BQI7_9ACTN</name>
<dbReference type="InterPro" id="IPR009057">
    <property type="entry name" value="Homeodomain-like_sf"/>
</dbReference>
<dbReference type="EMBL" id="FNFB01000007">
    <property type="protein sequence ID" value="SDK41185.1"/>
    <property type="molecule type" value="Genomic_DNA"/>
</dbReference>
<dbReference type="Pfam" id="PF00440">
    <property type="entry name" value="TetR_N"/>
    <property type="match status" value="1"/>
</dbReference>
<dbReference type="PROSITE" id="PS50977">
    <property type="entry name" value="HTH_TETR_2"/>
    <property type="match status" value="1"/>
</dbReference>
<organism evidence="7 8">
    <name type="scientific">Nonomuraea maritima</name>
    <dbReference type="NCBI Taxonomy" id="683260"/>
    <lineage>
        <taxon>Bacteria</taxon>
        <taxon>Bacillati</taxon>
        <taxon>Actinomycetota</taxon>
        <taxon>Actinomycetes</taxon>
        <taxon>Streptosporangiales</taxon>
        <taxon>Streptosporangiaceae</taxon>
        <taxon>Nonomuraea</taxon>
    </lineage>
</organism>
<dbReference type="InterPro" id="IPR001647">
    <property type="entry name" value="HTH_TetR"/>
</dbReference>
<evidence type="ECO:0000256" key="4">
    <source>
        <dbReference type="PROSITE-ProRule" id="PRU00335"/>
    </source>
</evidence>
<dbReference type="PRINTS" id="PR00455">
    <property type="entry name" value="HTHTETR"/>
</dbReference>
<proteinExistence type="predicted"/>
<dbReference type="InterPro" id="IPR036271">
    <property type="entry name" value="Tet_transcr_reg_TetR-rel_C_sf"/>
</dbReference>
<evidence type="ECO:0000259" key="6">
    <source>
        <dbReference type="PROSITE" id="PS50977"/>
    </source>
</evidence>
<keyword evidence="8" id="KW-1185">Reference proteome</keyword>
<dbReference type="GO" id="GO:0003700">
    <property type="term" value="F:DNA-binding transcription factor activity"/>
    <property type="evidence" value="ECO:0007669"/>
    <property type="project" value="TreeGrafter"/>
</dbReference>
<dbReference type="SUPFAM" id="SSF48498">
    <property type="entry name" value="Tetracyclin repressor-like, C-terminal domain"/>
    <property type="match status" value="1"/>
</dbReference>
<keyword evidence="2 4" id="KW-0238">DNA-binding</keyword>
<evidence type="ECO:0000256" key="3">
    <source>
        <dbReference type="ARBA" id="ARBA00023163"/>
    </source>
</evidence>
<keyword evidence="3" id="KW-0804">Transcription</keyword>
<dbReference type="PANTHER" id="PTHR30055">
    <property type="entry name" value="HTH-TYPE TRANSCRIPTIONAL REGULATOR RUTR"/>
    <property type="match status" value="1"/>
</dbReference>
<dbReference type="Pfam" id="PF21597">
    <property type="entry name" value="TetR_C_43"/>
    <property type="match status" value="1"/>
</dbReference>